<feature type="region of interest" description="Disordered" evidence="1">
    <location>
        <begin position="1"/>
        <end position="39"/>
    </location>
</feature>
<sequence>MERPKPDISPGPQVSNKREMEPSEYGGRGGLTQRSTDGHYLTASEQALLIRREGLAEAPFDPDAPWARGSHDA</sequence>
<keyword evidence="3" id="KW-1185">Reference proteome</keyword>
<dbReference type="PATRIC" id="fig|1502723.3.peg.26"/>
<reference evidence="3" key="1">
    <citation type="submission" date="2015-02" db="EMBL/GenBank/DDBJ databases">
        <title>Draft Genome of Frankia sp. CpI1-S.</title>
        <authorList>
            <person name="Oshone R.T."/>
            <person name="Ngom M."/>
            <person name="Ghodhbane-Gtari F."/>
            <person name="Gtari M."/>
            <person name="Morris K."/>
            <person name="Thomas K."/>
            <person name="Sen A."/>
            <person name="Tisa L.S."/>
        </authorList>
    </citation>
    <scope>NUCLEOTIDE SEQUENCE [LARGE SCALE GENOMIC DNA]</scope>
    <source>
        <strain evidence="3">CpI1-S</strain>
    </source>
</reference>
<dbReference type="AlphaFoldDB" id="A0A0D8BPV2"/>
<dbReference type="EMBL" id="JYFN01000001">
    <property type="protein sequence ID" value="KJE25412.1"/>
    <property type="molecule type" value="Genomic_DNA"/>
</dbReference>
<proteinExistence type="predicted"/>
<organism evidence="2 3">
    <name type="scientific">Frankia torreyi</name>
    <dbReference type="NCBI Taxonomy" id="1856"/>
    <lineage>
        <taxon>Bacteria</taxon>
        <taxon>Bacillati</taxon>
        <taxon>Actinomycetota</taxon>
        <taxon>Actinomycetes</taxon>
        <taxon>Frankiales</taxon>
        <taxon>Frankiaceae</taxon>
        <taxon>Frankia</taxon>
    </lineage>
</organism>
<evidence type="ECO:0000313" key="2">
    <source>
        <dbReference type="EMBL" id="KJE25412.1"/>
    </source>
</evidence>
<protein>
    <submittedName>
        <fullName evidence="2">Uncharacterized protein</fullName>
    </submittedName>
</protein>
<reference evidence="2 3" key="2">
    <citation type="journal article" date="2016" name="Genome Announc.">
        <title>Permanent Draft Genome Sequences for Two Variants of Frankia sp. Strain CpI1, the First Frankia Strain Isolated from Root Nodules of Comptonia peregrina.</title>
        <authorList>
            <person name="Oshone R."/>
            <person name="Hurst S.G.IV."/>
            <person name="Abebe-Akele F."/>
            <person name="Simpson S."/>
            <person name="Morris K."/>
            <person name="Thomas W.K."/>
            <person name="Tisa L.S."/>
        </authorList>
    </citation>
    <scope>NUCLEOTIDE SEQUENCE [LARGE SCALE GENOMIC DNA]</scope>
    <source>
        <strain evidence="3">CpI1-S</strain>
    </source>
</reference>
<evidence type="ECO:0000313" key="3">
    <source>
        <dbReference type="Proteomes" id="UP000032545"/>
    </source>
</evidence>
<name>A0A0D8BPV2_9ACTN</name>
<evidence type="ECO:0000256" key="1">
    <source>
        <dbReference type="SAM" id="MobiDB-lite"/>
    </source>
</evidence>
<dbReference type="Proteomes" id="UP000032545">
    <property type="component" value="Unassembled WGS sequence"/>
</dbReference>
<feature type="region of interest" description="Disordered" evidence="1">
    <location>
        <begin position="54"/>
        <end position="73"/>
    </location>
</feature>
<accession>A0A0D8BPV2</accession>
<gene>
    <name evidence="2" type="ORF">FF36_00025</name>
</gene>
<comment type="caution">
    <text evidence="2">The sequence shown here is derived from an EMBL/GenBank/DDBJ whole genome shotgun (WGS) entry which is preliminary data.</text>
</comment>